<organism evidence="1">
    <name type="scientific">uncultured Caudovirales phage</name>
    <dbReference type="NCBI Taxonomy" id="2100421"/>
    <lineage>
        <taxon>Viruses</taxon>
        <taxon>Duplodnaviria</taxon>
        <taxon>Heunggongvirae</taxon>
        <taxon>Uroviricota</taxon>
        <taxon>Caudoviricetes</taxon>
        <taxon>Peduoviridae</taxon>
        <taxon>Maltschvirus</taxon>
        <taxon>Maltschvirus maltsch</taxon>
    </lineage>
</organism>
<reference evidence="1" key="1">
    <citation type="submission" date="2020-04" db="EMBL/GenBank/DDBJ databases">
        <authorList>
            <person name="Chiriac C."/>
            <person name="Salcher M."/>
            <person name="Ghai R."/>
            <person name="Kavagutti S V."/>
        </authorList>
    </citation>
    <scope>NUCLEOTIDE SEQUENCE</scope>
</reference>
<dbReference type="EMBL" id="LR796353">
    <property type="protein sequence ID" value="CAB4139373.1"/>
    <property type="molecule type" value="Genomic_DNA"/>
</dbReference>
<protein>
    <submittedName>
        <fullName evidence="1">Uncharacterized protein</fullName>
    </submittedName>
</protein>
<name>A0A6J5M1J9_9CAUD</name>
<accession>A0A6J5M1J9</accession>
<proteinExistence type="predicted"/>
<sequence length="132" mass="12997">MASITPAQASRAADAVAARCNNGSLRIYAGTPPANAAAALSGNTLLAVLTFGSTAFGAAVNGVATANSITNDSSADNSGTATFFRALESDGSTVVFQGTVGTSGAELNLNTTSIVQQGTVSVTSLTYEQATS</sequence>
<gene>
    <name evidence="1" type="ORF">UFOVP345_41</name>
</gene>
<evidence type="ECO:0000313" key="1">
    <source>
        <dbReference type="EMBL" id="CAB4139373.1"/>
    </source>
</evidence>